<sequence length="227" mass="24750">MIEWSKLTDPEIDALDRNLPVILPVGLIEAHGAHLESGFDSYSADWFARRLCAEAGAILLPVIPYGFADTNWEYASTLGVKAETLGMIIGDLCILLARHGFKKIIVLSGHGGNGIGATLGFQRAFEVFPDLQPAHWCYFLTGGVPMSHADEKETSLAIAIGGVVHMDRAEDFVLKKPWHEVYSRKSIAPKAGGMNGKATLATREMGEDILNRILPVLVDKLKAIIKE</sequence>
<accession>A0ACC5RAS6</accession>
<proteinExistence type="predicted"/>
<dbReference type="Proteomes" id="UP000616151">
    <property type="component" value="Unassembled WGS sequence"/>
</dbReference>
<gene>
    <name evidence="1" type="ORF">JHL16_25610</name>
</gene>
<comment type="caution">
    <text evidence="1">The sequence shown here is derived from an EMBL/GenBank/DDBJ whole genome shotgun (WGS) entry which is preliminary data.</text>
</comment>
<protein>
    <submittedName>
        <fullName evidence="1">Creatininase family protein</fullName>
    </submittedName>
</protein>
<dbReference type="EMBL" id="JAENHL010000008">
    <property type="protein sequence ID" value="MBK1869765.1"/>
    <property type="molecule type" value="Genomic_DNA"/>
</dbReference>
<evidence type="ECO:0000313" key="2">
    <source>
        <dbReference type="Proteomes" id="UP000616151"/>
    </source>
</evidence>
<organism evidence="1 2">
    <name type="scientific">Taklimakanibacter albus</name>
    <dbReference type="NCBI Taxonomy" id="2800327"/>
    <lineage>
        <taxon>Bacteria</taxon>
        <taxon>Pseudomonadati</taxon>
        <taxon>Pseudomonadota</taxon>
        <taxon>Alphaproteobacteria</taxon>
        <taxon>Hyphomicrobiales</taxon>
        <taxon>Aestuariivirgaceae</taxon>
        <taxon>Taklimakanibacter</taxon>
    </lineage>
</organism>
<name>A0ACC5RAS6_9HYPH</name>
<evidence type="ECO:0000313" key="1">
    <source>
        <dbReference type="EMBL" id="MBK1869765.1"/>
    </source>
</evidence>
<keyword evidence="2" id="KW-1185">Reference proteome</keyword>
<reference evidence="1" key="1">
    <citation type="submission" date="2021-01" db="EMBL/GenBank/DDBJ databases">
        <authorList>
            <person name="Sun Q."/>
        </authorList>
    </citation>
    <scope>NUCLEOTIDE SEQUENCE</scope>
    <source>
        <strain evidence="1">YIM B02566</strain>
    </source>
</reference>